<comment type="caution">
    <text evidence="2">The sequence shown here is derived from an EMBL/GenBank/DDBJ whole genome shotgun (WGS) entry which is preliminary data.</text>
</comment>
<protein>
    <submittedName>
        <fullName evidence="2">Uncharacterized protein</fullName>
    </submittedName>
</protein>
<evidence type="ECO:0000313" key="2">
    <source>
        <dbReference type="EMBL" id="MBC5582331.1"/>
    </source>
</evidence>
<sequence length="81" mass="8758">MQRWAAVLCLCLLMPVMVCLRAGGQEDAPPQRTEWRRGVQRDACNTVCCTAAVPDGALVSVLLVEGRPAVIRVSVPRQDGP</sequence>
<dbReference type="EMBL" id="JACONZ010000005">
    <property type="protein sequence ID" value="MBC5582331.1"/>
    <property type="molecule type" value="Genomic_DNA"/>
</dbReference>
<name>A0A923REJ9_9FIRM</name>
<reference evidence="2" key="1">
    <citation type="submission" date="2020-08" db="EMBL/GenBank/DDBJ databases">
        <title>Genome public.</title>
        <authorList>
            <person name="Liu C."/>
            <person name="Sun Q."/>
        </authorList>
    </citation>
    <scope>NUCLEOTIDE SEQUENCE</scope>
    <source>
        <strain evidence="2">BX8</strain>
    </source>
</reference>
<evidence type="ECO:0000256" key="1">
    <source>
        <dbReference type="SAM" id="SignalP"/>
    </source>
</evidence>
<feature type="signal peptide" evidence="1">
    <location>
        <begin position="1"/>
        <end position="21"/>
    </location>
</feature>
<proteinExistence type="predicted"/>
<dbReference type="RefSeq" id="WP_186888695.1">
    <property type="nucleotide sequence ID" value="NZ_JACONZ010000005.1"/>
</dbReference>
<dbReference type="Proteomes" id="UP000659630">
    <property type="component" value="Unassembled WGS sequence"/>
</dbReference>
<organism evidence="2 3">
    <name type="scientific">Anaerofilum hominis</name>
    <dbReference type="NCBI Taxonomy" id="2763016"/>
    <lineage>
        <taxon>Bacteria</taxon>
        <taxon>Bacillati</taxon>
        <taxon>Bacillota</taxon>
        <taxon>Clostridia</taxon>
        <taxon>Eubacteriales</taxon>
        <taxon>Oscillospiraceae</taxon>
        <taxon>Anaerofilum</taxon>
    </lineage>
</organism>
<gene>
    <name evidence="2" type="ORF">H8S23_12530</name>
</gene>
<keyword evidence="3" id="KW-1185">Reference proteome</keyword>
<evidence type="ECO:0000313" key="3">
    <source>
        <dbReference type="Proteomes" id="UP000659630"/>
    </source>
</evidence>
<dbReference type="AlphaFoldDB" id="A0A923REJ9"/>
<accession>A0A923REJ9</accession>
<keyword evidence="1" id="KW-0732">Signal</keyword>
<feature type="chain" id="PRO_5037020451" evidence="1">
    <location>
        <begin position="22"/>
        <end position="81"/>
    </location>
</feature>